<dbReference type="InterPro" id="IPR039294">
    <property type="entry name" value="EIF1AD"/>
</dbReference>
<comment type="caution">
    <text evidence="5">The sequence shown here is derived from an EMBL/GenBank/DDBJ whole genome shotgun (WGS) entry which is preliminary data.</text>
</comment>
<dbReference type="GO" id="GO:0003743">
    <property type="term" value="F:translation initiation factor activity"/>
    <property type="evidence" value="ECO:0007669"/>
    <property type="project" value="InterPro"/>
</dbReference>
<keyword evidence="2" id="KW-0694">RNA-binding</keyword>
<organism evidence="5 6">
    <name type="scientific">Golovinomyces cichoracearum</name>
    <dbReference type="NCBI Taxonomy" id="62708"/>
    <lineage>
        <taxon>Eukaryota</taxon>
        <taxon>Fungi</taxon>
        <taxon>Dikarya</taxon>
        <taxon>Ascomycota</taxon>
        <taxon>Pezizomycotina</taxon>
        <taxon>Leotiomycetes</taxon>
        <taxon>Erysiphales</taxon>
        <taxon>Erysiphaceae</taxon>
        <taxon>Golovinomyces</taxon>
    </lineage>
</organism>
<dbReference type="PANTHER" id="PTHR21641">
    <property type="entry name" value="TRANSLATION INITIATION FACTOR-RELATED"/>
    <property type="match status" value="1"/>
</dbReference>
<dbReference type="PANTHER" id="PTHR21641:SF0">
    <property type="entry name" value="RNA-BINDING PROTEIN EIF1AD-RELATED"/>
    <property type="match status" value="1"/>
</dbReference>
<evidence type="ECO:0000259" key="4">
    <source>
        <dbReference type="Pfam" id="PF01176"/>
    </source>
</evidence>
<dbReference type="EMBL" id="MCBR01021156">
    <property type="protein sequence ID" value="RKF54446.1"/>
    <property type="molecule type" value="Genomic_DNA"/>
</dbReference>
<dbReference type="SMART" id="SM00652">
    <property type="entry name" value="eIF1a"/>
    <property type="match status" value="1"/>
</dbReference>
<dbReference type="Gene3D" id="2.40.50.140">
    <property type="entry name" value="Nucleic acid-binding proteins"/>
    <property type="match status" value="1"/>
</dbReference>
<dbReference type="Proteomes" id="UP000285405">
    <property type="component" value="Unassembled WGS sequence"/>
</dbReference>
<dbReference type="SUPFAM" id="SSF50249">
    <property type="entry name" value="Nucleic acid-binding proteins"/>
    <property type="match status" value="1"/>
</dbReference>
<comment type="similarity">
    <text evidence="1">Belongs to the EIF1AD family.</text>
</comment>
<protein>
    <submittedName>
        <fullName evidence="5">S1-like domain-containing protein</fullName>
    </submittedName>
</protein>
<dbReference type="AlphaFoldDB" id="A0A420HAH9"/>
<evidence type="ECO:0000256" key="1">
    <source>
        <dbReference type="ARBA" id="ARBA00007340"/>
    </source>
</evidence>
<dbReference type="GO" id="GO:0003723">
    <property type="term" value="F:RNA binding"/>
    <property type="evidence" value="ECO:0007669"/>
    <property type="project" value="UniProtKB-KW"/>
</dbReference>
<dbReference type="InterPro" id="IPR001253">
    <property type="entry name" value="TIF_eIF-1A"/>
</dbReference>
<accession>A0A420HAH9</accession>
<evidence type="ECO:0000313" key="6">
    <source>
        <dbReference type="Proteomes" id="UP000285405"/>
    </source>
</evidence>
<dbReference type="Pfam" id="PF01176">
    <property type="entry name" value="eIF-1a"/>
    <property type="match status" value="1"/>
</dbReference>
<dbReference type="InterPro" id="IPR012340">
    <property type="entry name" value="NA-bd_OB-fold"/>
</dbReference>
<evidence type="ECO:0000256" key="3">
    <source>
        <dbReference type="SAM" id="MobiDB-lite"/>
    </source>
</evidence>
<dbReference type="InterPro" id="IPR006196">
    <property type="entry name" value="RNA-binding_domain_S1_IF1"/>
</dbReference>
<dbReference type="GO" id="GO:0005634">
    <property type="term" value="C:nucleus"/>
    <property type="evidence" value="ECO:0007669"/>
    <property type="project" value="TreeGrafter"/>
</dbReference>
<gene>
    <name evidence="5" type="ORF">GcC1_211008</name>
</gene>
<evidence type="ECO:0000313" key="5">
    <source>
        <dbReference type="EMBL" id="RKF54446.1"/>
    </source>
</evidence>
<sequence length="138" mass="15813">MGRPKRNIMAVVEETCNPPTSLSSTESIARIVRAEGNNIYSCSLPNQDSVILVELPSRFRNTIWLKRGGYVLIDTKEATTRQNKIQGVISNIVRLEHLWRKQPYWPKQFIKATDHFRDENDGQESTVGKMPPLDSEEE</sequence>
<name>A0A420HAH9_9PEZI</name>
<feature type="domain" description="S1-like" evidence="4">
    <location>
        <begin position="26"/>
        <end position="89"/>
    </location>
</feature>
<feature type="region of interest" description="Disordered" evidence="3">
    <location>
        <begin position="117"/>
        <end position="138"/>
    </location>
</feature>
<dbReference type="OrthoDB" id="1738325at2759"/>
<evidence type="ECO:0000256" key="2">
    <source>
        <dbReference type="ARBA" id="ARBA00022884"/>
    </source>
</evidence>
<proteinExistence type="inferred from homology"/>
<reference evidence="5 6" key="1">
    <citation type="journal article" date="2018" name="BMC Genomics">
        <title>Comparative genome analyses reveal sequence features reflecting distinct modes of host-adaptation between dicot and monocot powdery mildew.</title>
        <authorList>
            <person name="Wu Y."/>
            <person name="Ma X."/>
            <person name="Pan Z."/>
            <person name="Kale S.D."/>
            <person name="Song Y."/>
            <person name="King H."/>
            <person name="Zhang Q."/>
            <person name="Presley C."/>
            <person name="Deng X."/>
            <person name="Wei C.I."/>
            <person name="Xiao S."/>
        </authorList>
    </citation>
    <scope>NUCLEOTIDE SEQUENCE [LARGE SCALE GENOMIC DNA]</scope>
    <source>
        <strain evidence="5">UCSC1</strain>
    </source>
</reference>